<feature type="transmembrane region" description="Helical" evidence="1">
    <location>
        <begin position="6"/>
        <end position="38"/>
    </location>
</feature>
<protein>
    <submittedName>
        <fullName evidence="2">Uncharacterized protein</fullName>
    </submittedName>
</protein>
<keyword evidence="1" id="KW-0472">Membrane</keyword>
<organism evidence="2 3">
    <name type="scientific">Niveibacterium microcysteis</name>
    <dbReference type="NCBI Taxonomy" id="2811415"/>
    <lineage>
        <taxon>Bacteria</taxon>
        <taxon>Pseudomonadati</taxon>
        <taxon>Pseudomonadota</taxon>
        <taxon>Betaproteobacteria</taxon>
        <taxon>Rhodocyclales</taxon>
        <taxon>Rhodocyclaceae</taxon>
        <taxon>Niveibacterium</taxon>
    </lineage>
</organism>
<dbReference type="RefSeq" id="WP_206255903.1">
    <property type="nucleotide sequence ID" value="NZ_CP071060.1"/>
</dbReference>
<keyword evidence="3" id="KW-1185">Reference proteome</keyword>
<proteinExistence type="predicted"/>
<dbReference type="EMBL" id="CP071060">
    <property type="protein sequence ID" value="QSI78518.1"/>
    <property type="molecule type" value="Genomic_DNA"/>
</dbReference>
<reference evidence="2 3" key="1">
    <citation type="submission" date="2021-02" db="EMBL/GenBank/DDBJ databases">
        <title>Niveibacterium changnyeongensis HC41.</title>
        <authorList>
            <person name="Kang M."/>
        </authorList>
    </citation>
    <scope>NUCLEOTIDE SEQUENCE [LARGE SCALE GENOMIC DNA]</scope>
    <source>
        <strain evidence="2 3">HC41</strain>
    </source>
</reference>
<dbReference type="Proteomes" id="UP000663570">
    <property type="component" value="Chromosome"/>
</dbReference>
<keyword evidence="1" id="KW-0812">Transmembrane</keyword>
<evidence type="ECO:0000313" key="3">
    <source>
        <dbReference type="Proteomes" id="UP000663570"/>
    </source>
</evidence>
<name>A0ABX7M9Y0_9RHOO</name>
<sequence>MDRVSYFLAGATLIAALIASTFSLGIAAFALALAFVFFRAPRWIDNDAPLFSDPSDNSEDRSDFEVLSESEDELTIRGSFQALTLNRKTKSVSNVRGVLCRFDQVRHIRVADVYAHEGRTNSRYAVSLSLGGFSSIALGESNDDVGASIAAAKLSTWTGKPVST</sequence>
<gene>
    <name evidence="2" type="ORF">JY500_07870</name>
</gene>
<accession>A0ABX7M9Y0</accession>
<evidence type="ECO:0000256" key="1">
    <source>
        <dbReference type="SAM" id="Phobius"/>
    </source>
</evidence>
<evidence type="ECO:0000313" key="2">
    <source>
        <dbReference type="EMBL" id="QSI78518.1"/>
    </source>
</evidence>
<keyword evidence="1" id="KW-1133">Transmembrane helix</keyword>